<reference evidence="15 16" key="1">
    <citation type="submission" date="2018-10" db="EMBL/GenBank/DDBJ databases">
        <title>Fifty Aureobasidium pullulans genomes reveal a recombining polyextremotolerant generalist.</title>
        <authorList>
            <person name="Gostincar C."/>
            <person name="Turk M."/>
            <person name="Zajc J."/>
            <person name="Gunde-Cimerman N."/>
        </authorList>
    </citation>
    <scope>NUCLEOTIDE SEQUENCE [LARGE SCALE GENOMIC DNA]</scope>
    <source>
        <strain evidence="15 16">EXF-10751</strain>
    </source>
</reference>
<dbReference type="InterPro" id="IPR050121">
    <property type="entry name" value="Cytochrome_P450_monoxygenase"/>
</dbReference>
<keyword evidence="9 12" id="KW-0408">Iron</keyword>
<dbReference type="InterPro" id="IPR036396">
    <property type="entry name" value="Cyt_P450_sf"/>
</dbReference>
<keyword evidence="6 12" id="KW-0479">Metal-binding</keyword>
<evidence type="ECO:0000256" key="10">
    <source>
        <dbReference type="ARBA" id="ARBA00023033"/>
    </source>
</evidence>
<dbReference type="GO" id="GO:0009403">
    <property type="term" value="P:toxin biosynthetic process"/>
    <property type="evidence" value="ECO:0007669"/>
    <property type="project" value="UniProtKB-ARBA"/>
</dbReference>
<evidence type="ECO:0000256" key="13">
    <source>
        <dbReference type="RuleBase" id="RU000461"/>
    </source>
</evidence>
<proteinExistence type="inferred from homology"/>
<keyword evidence="10 13" id="KW-0503">Monooxygenase</keyword>
<dbReference type="EMBL" id="QZAN01000017">
    <property type="protein sequence ID" value="THW64903.1"/>
    <property type="molecule type" value="Genomic_DNA"/>
</dbReference>
<dbReference type="PRINTS" id="PR00463">
    <property type="entry name" value="EP450I"/>
</dbReference>
<evidence type="ECO:0000256" key="1">
    <source>
        <dbReference type="ARBA" id="ARBA00001971"/>
    </source>
</evidence>
<comment type="subcellular location">
    <subcellularLocation>
        <location evidence="2">Membrane</location>
        <topology evidence="2">Single-pass membrane protein</topology>
    </subcellularLocation>
</comment>
<evidence type="ECO:0000256" key="6">
    <source>
        <dbReference type="ARBA" id="ARBA00022723"/>
    </source>
</evidence>
<evidence type="ECO:0000256" key="7">
    <source>
        <dbReference type="ARBA" id="ARBA00022989"/>
    </source>
</evidence>
<evidence type="ECO:0000313" key="15">
    <source>
        <dbReference type="EMBL" id="THW64903.1"/>
    </source>
</evidence>
<dbReference type="FunFam" id="1.10.630.10:FF:000047">
    <property type="entry name" value="Cytochrome P450 monooxygenase"/>
    <property type="match status" value="1"/>
</dbReference>
<dbReference type="InterPro" id="IPR017972">
    <property type="entry name" value="Cyt_P450_CS"/>
</dbReference>
<keyword evidence="8 13" id="KW-0560">Oxidoreductase</keyword>
<feature type="transmembrane region" description="Helical" evidence="14">
    <location>
        <begin position="21"/>
        <end position="43"/>
    </location>
</feature>
<dbReference type="GO" id="GO:0020037">
    <property type="term" value="F:heme binding"/>
    <property type="evidence" value="ECO:0007669"/>
    <property type="project" value="InterPro"/>
</dbReference>
<dbReference type="InterPro" id="IPR001128">
    <property type="entry name" value="Cyt_P450"/>
</dbReference>
<keyword evidence="7 14" id="KW-1133">Transmembrane helix</keyword>
<dbReference type="PANTHER" id="PTHR24305:SF210">
    <property type="entry name" value="CYTOCHROME P450 MONOOXYGENASE ASQL-RELATED"/>
    <property type="match status" value="1"/>
</dbReference>
<comment type="caution">
    <text evidence="15">The sequence shown here is derived from an EMBL/GenBank/DDBJ whole genome shotgun (WGS) entry which is preliminary data.</text>
</comment>
<evidence type="ECO:0000313" key="16">
    <source>
        <dbReference type="Proteomes" id="UP000310421"/>
    </source>
</evidence>
<dbReference type="GO" id="GO:0016020">
    <property type="term" value="C:membrane"/>
    <property type="evidence" value="ECO:0007669"/>
    <property type="project" value="UniProtKB-SubCell"/>
</dbReference>
<evidence type="ECO:0000256" key="2">
    <source>
        <dbReference type="ARBA" id="ARBA00004167"/>
    </source>
</evidence>
<dbReference type="PRINTS" id="PR00385">
    <property type="entry name" value="P450"/>
</dbReference>
<dbReference type="SUPFAM" id="SSF48264">
    <property type="entry name" value="Cytochrome P450"/>
    <property type="match status" value="1"/>
</dbReference>
<evidence type="ECO:0000256" key="4">
    <source>
        <dbReference type="ARBA" id="ARBA00022617"/>
    </source>
</evidence>
<evidence type="ECO:0000256" key="3">
    <source>
        <dbReference type="ARBA" id="ARBA00010617"/>
    </source>
</evidence>
<dbReference type="Pfam" id="PF00067">
    <property type="entry name" value="p450"/>
    <property type="match status" value="1"/>
</dbReference>
<keyword evidence="4 12" id="KW-0349">Heme</keyword>
<comment type="cofactor">
    <cofactor evidence="1 12">
        <name>heme</name>
        <dbReference type="ChEBI" id="CHEBI:30413"/>
    </cofactor>
</comment>
<dbReference type="InterPro" id="IPR002401">
    <property type="entry name" value="Cyt_P450_E_grp-I"/>
</dbReference>
<dbReference type="PROSITE" id="PS00086">
    <property type="entry name" value="CYTOCHROME_P450"/>
    <property type="match status" value="1"/>
</dbReference>
<evidence type="ECO:0000256" key="8">
    <source>
        <dbReference type="ARBA" id="ARBA00023002"/>
    </source>
</evidence>
<dbReference type="AlphaFoldDB" id="A0A4S8ZGE6"/>
<name>A0A4S8ZGE6_AURPU</name>
<evidence type="ECO:0000256" key="5">
    <source>
        <dbReference type="ARBA" id="ARBA00022692"/>
    </source>
</evidence>
<keyword evidence="5 14" id="KW-0812">Transmembrane</keyword>
<evidence type="ECO:0000256" key="12">
    <source>
        <dbReference type="PIRSR" id="PIRSR602401-1"/>
    </source>
</evidence>
<sequence length="530" mass="59780">MSLKHDSGLLVTIIEKSLLHASNITFAGLILTCLALYLSFVAWDVFLGPLSDIPGPKLWAASYFPKAYMMWTGSEHETLQRLHETYGPVVRITPRGINYTDAAAWKDIYGHRTGGKTKTFEKDPTLYINDPTGETHILIANDADHTRHRRILANSFSDKALRDQAPLLKQWANTMVRKLKEVATLDKGVDMVAYYNFTTFDIMSDLTFGEPLYMLENSEYNPWVKLIFGSMKIIGKITAIKQIPNMPRIIIALMPKSVRQKGKKHQKFSSDRVDRRLARDPGRPDLWTEVLKRSGDLSDTIAGMSLSEMHANAGVFMTGGTETIATLLSGLTYYLLINPDKLARLVAEVRSTFTAESEITVDELARLPYLNACIEEGLRIYPPTPASLPRRVPQEGEFIAGKWIPGDVSVAISQWATNRHTVNFRDSASFIPERFLGDTKYASDNFAAFQPFSTGPRNCIGKNLAYHEIRLLLTMTLWNFDLSLEAESKDWSHQRLFIFWEKKPLMVKLKAVNGVELGALEALDSFEYVS</sequence>
<evidence type="ECO:0000256" key="11">
    <source>
        <dbReference type="ARBA" id="ARBA00023136"/>
    </source>
</evidence>
<dbReference type="PANTHER" id="PTHR24305">
    <property type="entry name" value="CYTOCHROME P450"/>
    <property type="match status" value="1"/>
</dbReference>
<accession>A0A4S8ZGE6</accession>
<gene>
    <name evidence="15" type="ORF">D6D20_02566</name>
</gene>
<comment type="similarity">
    <text evidence="3 13">Belongs to the cytochrome P450 family.</text>
</comment>
<evidence type="ECO:0000256" key="14">
    <source>
        <dbReference type="SAM" id="Phobius"/>
    </source>
</evidence>
<evidence type="ECO:0000256" key="9">
    <source>
        <dbReference type="ARBA" id="ARBA00023004"/>
    </source>
</evidence>
<dbReference type="Gene3D" id="1.10.630.10">
    <property type="entry name" value="Cytochrome P450"/>
    <property type="match status" value="1"/>
</dbReference>
<dbReference type="GO" id="GO:0004497">
    <property type="term" value="F:monooxygenase activity"/>
    <property type="evidence" value="ECO:0007669"/>
    <property type="project" value="UniProtKB-KW"/>
</dbReference>
<dbReference type="GO" id="GO:0016705">
    <property type="term" value="F:oxidoreductase activity, acting on paired donors, with incorporation or reduction of molecular oxygen"/>
    <property type="evidence" value="ECO:0007669"/>
    <property type="project" value="InterPro"/>
</dbReference>
<dbReference type="Proteomes" id="UP000310421">
    <property type="component" value="Unassembled WGS sequence"/>
</dbReference>
<dbReference type="CDD" id="cd11058">
    <property type="entry name" value="CYP60B-like"/>
    <property type="match status" value="1"/>
</dbReference>
<organism evidence="15 16">
    <name type="scientific">Aureobasidium pullulans</name>
    <name type="common">Black yeast</name>
    <name type="synonym">Pullularia pullulans</name>
    <dbReference type="NCBI Taxonomy" id="5580"/>
    <lineage>
        <taxon>Eukaryota</taxon>
        <taxon>Fungi</taxon>
        <taxon>Dikarya</taxon>
        <taxon>Ascomycota</taxon>
        <taxon>Pezizomycotina</taxon>
        <taxon>Dothideomycetes</taxon>
        <taxon>Dothideomycetidae</taxon>
        <taxon>Dothideales</taxon>
        <taxon>Saccotheciaceae</taxon>
        <taxon>Aureobasidium</taxon>
    </lineage>
</organism>
<keyword evidence="11 14" id="KW-0472">Membrane</keyword>
<protein>
    <submittedName>
        <fullName evidence="15">Benzoate 4-monooxygenase cytochrome P450</fullName>
    </submittedName>
</protein>
<dbReference type="GO" id="GO:0005506">
    <property type="term" value="F:iron ion binding"/>
    <property type="evidence" value="ECO:0007669"/>
    <property type="project" value="InterPro"/>
</dbReference>
<feature type="binding site" description="axial binding residue" evidence="12">
    <location>
        <position position="459"/>
    </location>
    <ligand>
        <name>heme</name>
        <dbReference type="ChEBI" id="CHEBI:30413"/>
    </ligand>
    <ligandPart>
        <name>Fe</name>
        <dbReference type="ChEBI" id="CHEBI:18248"/>
    </ligandPart>
</feature>